<comment type="subcellular location">
    <subcellularLocation>
        <location evidence="1">Cell projection</location>
        <location evidence="1">Cilium</location>
    </subcellularLocation>
    <subcellularLocation>
        <location evidence="2">Cytoplasm</location>
        <location evidence="2">Cytoskeleton</location>
    </subcellularLocation>
</comment>
<evidence type="ECO:0000313" key="11">
    <source>
        <dbReference type="Proteomes" id="UP000236333"/>
    </source>
</evidence>
<dbReference type="InterPro" id="IPR001680">
    <property type="entry name" value="WD40_rpt"/>
</dbReference>
<feature type="non-terminal residue" evidence="10">
    <location>
        <position position="648"/>
    </location>
</feature>
<dbReference type="SMART" id="SM00320">
    <property type="entry name" value="WD40"/>
    <property type="match status" value="4"/>
</dbReference>
<dbReference type="Gene3D" id="2.130.10.10">
    <property type="entry name" value="YVTN repeat-like/Quinoprotein amine dehydrogenase"/>
    <property type="match status" value="2"/>
</dbReference>
<feature type="compositionally biased region" description="Low complexity" evidence="9">
    <location>
        <begin position="16"/>
        <end position="32"/>
    </location>
</feature>
<evidence type="ECO:0000256" key="5">
    <source>
        <dbReference type="ARBA" id="ARBA00022737"/>
    </source>
</evidence>
<dbReference type="GO" id="GO:0005930">
    <property type="term" value="C:axoneme"/>
    <property type="evidence" value="ECO:0007669"/>
    <property type="project" value="TreeGrafter"/>
</dbReference>
<evidence type="ECO:0000256" key="3">
    <source>
        <dbReference type="ARBA" id="ARBA00022490"/>
    </source>
</evidence>
<dbReference type="PANTHER" id="PTHR14885">
    <property type="entry name" value="CILIA- AND FLAGELLA-ASSOCIATED PROTEIN 43-RELATED"/>
    <property type="match status" value="1"/>
</dbReference>
<protein>
    <submittedName>
        <fullName evidence="10">Uncharacterized protein</fullName>
    </submittedName>
</protein>
<evidence type="ECO:0000256" key="6">
    <source>
        <dbReference type="ARBA" id="ARBA00023054"/>
    </source>
</evidence>
<feature type="region of interest" description="Disordered" evidence="9">
    <location>
        <begin position="1"/>
        <end position="32"/>
    </location>
</feature>
<evidence type="ECO:0000256" key="1">
    <source>
        <dbReference type="ARBA" id="ARBA00004138"/>
    </source>
</evidence>
<dbReference type="Proteomes" id="UP000236333">
    <property type="component" value="Unassembled WGS sequence"/>
</dbReference>
<evidence type="ECO:0000313" key="10">
    <source>
        <dbReference type="EMBL" id="PNG99587.1"/>
    </source>
</evidence>
<organism evidence="10 11">
    <name type="scientific">Tetrabaena socialis</name>
    <dbReference type="NCBI Taxonomy" id="47790"/>
    <lineage>
        <taxon>Eukaryota</taxon>
        <taxon>Viridiplantae</taxon>
        <taxon>Chlorophyta</taxon>
        <taxon>core chlorophytes</taxon>
        <taxon>Chlorophyceae</taxon>
        <taxon>CS clade</taxon>
        <taxon>Chlamydomonadales</taxon>
        <taxon>Tetrabaenaceae</taxon>
        <taxon>Tetrabaena</taxon>
    </lineage>
</organism>
<keyword evidence="7" id="KW-0206">Cytoskeleton</keyword>
<name>A0A2J7ZH66_9CHLO</name>
<keyword evidence="3" id="KW-0963">Cytoplasm</keyword>
<dbReference type="InterPro" id="IPR011047">
    <property type="entry name" value="Quinoprotein_ADH-like_sf"/>
</dbReference>
<comment type="caution">
    <text evidence="10">The sequence shown here is derived from an EMBL/GenBank/DDBJ whole genome shotgun (WGS) entry which is preliminary data.</text>
</comment>
<dbReference type="PANTHER" id="PTHR14885:SF1">
    <property type="entry name" value="CILIA- AND FLAGELLA-ASSOCIATED PROTEIN 43"/>
    <property type="match status" value="1"/>
</dbReference>
<evidence type="ECO:0000256" key="4">
    <source>
        <dbReference type="ARBA" id="ARBA00022574"/>
    </source>
</evidence>
<keyword evidence="4" id="KW-0853">WD repeat</keyword>
<evidence type="ECO:0000256" key="2">
    <source>
        <dbReference type="ARBA" id="ARBA00004245"/>
    </source>
</evidence>
<sequence length="648" mass="63320">MAPLMLGGAGGPDAPPAAATSSGGAGAAGASANGAAPALHEAGSGAQPAVVLDTAGPGAGVAALTLNRDHLAVAGTDGSVHVFSLAPVAAAGAAQGPPAFSHEVWLGRSGSTGVAVASADCGGPDHGTLLMGCPDGTLYRAAIAPHAGAGVGNRGGYTLAAPLADFPVGRLAGVVAHPGGGAFLTAGADGSVRVWGALDGALLAKKALSSAQCALAAASPGAGLAAVGSETGVVRVLVLPPPPYPDAVVGPATGGVHRLLLRLRLLCDAPANDLLLSAGRDGSVWLLALDARSGSCRALGHVSVPAGERVLAVAWPRVADADESCLLSLAGGGLMCVSVSPELSSGNWRNPRPDCALLAPPAATASRALGSESGDGGGGGGGAAEPVVVKLLRLEVPLLAVASAPGERYGDLYGLGADKHLHKLVPPSEAAAWAGLRARPHRSTLHVTAHGRPGGGVAVTPAGHMVVTGAADGSVSLRNMALQVVADGGGGAGLHDVTAGGVAAVSFDATGRYFASAGADGALFVYEVGGAAAAAAHLMIPPPATVPYMPFSAGRVEPEEMDEPGEATEVELQRRAAAASEADAAGGESRRAAVEAKLGGLRQRIAELMAANGAAPELERLDKGGARGPQAVESPLLWSDEELNTLLQ</sequence>
<dbReference type="AlphaFoldDB" id="A0A2J7ZH66"/>
<accession>A0A2J7ZH66</accession>
<keyword evidence="6" id="KW-0175">Coiled coil</keyword>
<keyword evidence="8" id="KW-0966">Cell projection</keyword>
<dbReference type="GO" id="GO:0060271">
    <property type="term" value="P:cilium assembly"/>
    <property type="evidence" value="ECO:0007669"/>
    <property type="project" value="TreeGrafter"/>
</dbReference>
<dbReference type="OrthoDB" id="535167at2759"/>
<evidence type="ECO:0000256" key="7">
    <source>
        <dbReference type="ARBA" id="ARBA00023212"/>
    </source>
</evidence>
<proteinExistence type="predicted"/>
<dbReference type="SUPFAM" id="SSF50998">
    <property type="entry name" value="Quinoprotein alcohol dehydrogenase-like"/>
    <property type="match status" value="1"/>
</dbReference>
<dbReference type="Pfam" id="PF00400">
    <property type="entry name" value="WD40"/>
    <property type="match status" value="2"/>
</dbReference>
<keyword evidence="5" id="KW-0677">Repeat</keyword>
<keyword evidence="11" id="KW-1185">Reference proteome</keyword>
<evidence type="ECO:0000256" key="9">
    <source>
        <dbReference type="SAM" id="MobiDB-lite"/>
    </source>
</evidence>
<evidence type="ECO:0000256" key="8">
    <source>
        <dbReference type="ARBA" id="ARBA00023273"/>
    </source>
</evidence>
<dbReference type="InterPro" id="IPR015943">
    <property type="entry name" value="WD40/YVTN_repeat-like_dom_sf"/>
</dbReference>
<dbReference type="EMBL" id="PGGS01002538">
    <property type="protein sequence ID" value="PNG99587.1"/>
    <property type="molecule type" value="Genomic_DNA"/>
</dbReference>
<gene>
    <name evidence="10" type="ORF">TSOC_014626</name>
</gene>
<reference evidence="10 11" key="1">
    <citation type="journal article" date="2017" name="Mol. Biol. Evol.">
        <title>The 4-celled Tetrabaena socialis nuclear genome reveals the essential components for genetic control of cell number at the origin of multicellularity in the volvocine lineage.</title>
        <authorList>
            <person name="Featherston J."/>
            <person name="Arakaki Y."/>
            <person name="Hanschen E.R."/>
            <person name="Ferris P.J."/>
            <person name="Michod R.E."/>
            <person name="Olson B.J.S.C."/>
            <person name="Nozaki H."/>
            <person name="Durand P.M."/>
        </authorList>
    </citation>
    <scope>NUCLEOTIDE SEQUENCE [LARGE SCALE GENOMIC DNA]</scope>
    <source>
        <strain evidence="10 11">NIES-571</strain>
    </source>
</reference>